<reference evidence="2" key="2">
    <citation type="journal article" date="2022" name="Microb. Genom.">
        <title>A chromosome-scale genome assembly of the tomato pathogen Cladosporium fulvum reveals a compartmentalized genome architecture and the presence of a dispensable chromosome.</title>
        <authorList>
            <person name="Zaccaron A.Z."/>
            <person name="Chen L.H."/>
            <person name="Samaras A."/>
            <person name="Stergiopoulos I."/>
        </authorList>
    </citation>
    <scope>NUCLEOTIDE SEQUENCE</scope>
    <source>
        <strain evidence="2">Race5_Kim</strain>
    </source>
</reference>
<evidence type="ECO:0000256" key="1">
    <source>
        <dbReference type="SAM" id="Coils"/>
    </source>
</evidence>
<dbReference type="Proteomes" id="UP000756132">
    <property type="component" value="Chromosome 3"/>
</dbReference>
<evidence type="ECO:0000313" key="2">
    <source>
        <dbReference type="EMBL" id="UJO15459.1"/>
    </source>
</evidence>
<dbReference type="RefSeq" id="XP_047759825.1">
    <property type="nucleotide sequence ID" value="XM_047907510.1"/>
</dbReference>
<dbReference type="AlphaFoldDB" id="A0A9Q8LDY3"/>
<dbReference type="EMBL" id="CP090165">
    <property type="protein sequence ID" value="UJO15459.1"/>
    <property type="molecule type" value="Genomic_DNA"/>
</dbReference>
<dbReference type="GeneID" id="71988240"/>
<keyword evidence="1" id="KW-0175">Coiled coil</keyword>
<reference evidence="2" key="1">
    <citation type="submission" date="2021-12" db="EMBL/GenBank/DDBJ databases">
        <authorList>
            <person name="Zaccaron A."/>
            <person name="Stergiopoulos I."/>
        </authorList>
    </citation>
    <scope>NUCLEOTIDE SEQUENCE</scope>
    <source>
        <strain evidence="2">Race5_Kim</strain>
    </source>
</reference>
<organism evidence="2 3">
    <name type="scientific">Passalora fulva</name>
    <name type="common">Tomato leaf mold</name>
    <name type="synonym">Cladosporium fulvum</name>
    <dbReference type="NCBI Taxonomy" id="5499"/>
    <lineage>
        <taxon>Eukaryota</taxon>
        <taxon>Fungi</taxon>
        <taxon>Dikarya</taxon>
        <taxon>Ascomycota</taxon>
        <taxon>Pezizomycotina</taxon>
        <taxon>Dothideomycetes</taxon>
        <taxon>Dothideomycetidae</taxon>
        <taxon>Mycosphaerellales</taxon>
        <taxon>Mycosphaerellaceae</taxon>
        <taxon>Fulvia</taxon>
    </lineage>
</organism>
<keyword evidence="3" id="KW-1185">Reference proteome</keyword>
<feature type="coiled-coil region" evidence="1">
    <location>
        <begin position="107"/>
        <end position="141"/>
    </location>
</feature>
<dbReference type="OMA" id="HRTLHMI"/>
<sequence length="182" mass="20891">MSKRKAEDVCSPARSKQSCFQAPKWVHDGQHRTLHMISSPVRMSTASYEGDINMDFQQQSSHRHRRNGSRHGQQDIDMDCSYAQTAWIEYLDATRTQELPDVSREQFNQVVAQNEALEATVDSLTQDLTRAKSRISELLEAQRLQQYVYQNCAIEVSHMPRPGFQQPLYFAPHQSVPAPRVS</sequence>
<name>A0A9Q8LDY3_PASFU</name>
<protein>
    <submittedName>
        <fullName evidence="2">Uncharacterized protein</fullName>
    </submittedName>
</protein>
<proteinExistence type="predicted"/>
<evidence type="ECO:0000313" key="3">
    <source>
        <dbReference type="Proteomes" id="UP000756132"/>
    </source>
</evidence>
<dbReference type="KEGG" id="ffu:CLAFUR5_08362"/>
<gene>
    <name evidence="2" type="ORF">CLAFUR5_08362</name>
</gene>
<accession>A0A9Q8LDY3</accession>